<sequence length="103" mass="10837">MYGARALASDCEVLRTIAGTALRIIAWCAPFPALAGREDSLAAPAAGLVRSLLPIDAAGGFLDVGYSEPKLVVVFVEIPVLVELVGQDLTAWGPWRTKKTLSA</sequence>
<gene>
    <name evidence="1" type="ORF">EYZ11_013091</name>
</gene>
<organism evidence="1 2">
    <name type="scientific">Aspergillus tanneri</name>
    <dbReference type="NCBI Taxonomy" id="1220188"/>
    <lineage>
        <taxon>Eukaryota</taxon>
        <taxon>Fungi</taxon>
        <taxon>Dikarya</taxon>
        <taxon>Ascomycota</taxon>
        <taxon>Pezizomycotina</taxon>
        <taxon>Eurotiomycetes</taxon>
        <taxon>Eurotiomycetidae</taxon>
        <taxon>Eurotiales</taxon>
        <taxon>Aspergillaceae</taxon>
        <taxon>Aspergillus</taxon>
        <taxon>Aspergillus subgen. Circumdati</taxon>
    </lineage>
</organism>
<reference evidence="1 2" key="1">
    <citation type="submission" date="2019-03" db="EMBL/GenBank/DDBJ databases">
        <title>The genome sequence of a newly discovered highly antifungal drug resistant Aspergillus species, Aspergillus tanneri NIH 1004.</title>
        <authorList>
            <person name="Mounaud S."/>
            <person name="Singh I."/>
            <person name="Joardar V."/>
            <person name="Pakala S."/>
            <person name="Pakala S."/>
            <person name="Venepally P."/>
            <person name="Hoover J."/>
            <person name="Nierman W."/>
            <person name="Chung J."/>
            <person name="Losada L."/>
        </authorList>
    </citation>
    <scope>NUCLEOTIDE SEQUENCE [LARGE SCALE GENOMIC DNA]</scope>
    <source>
        <strain evidence="1 2">NIH1004</strain>
    </source>
</reference>
<dbReference type="Proteomes" id="UP000308092">
    <property type="component" value="Unassembled WGS sequence"/>
</dbReference>
<proteinExistence type="predicted"/>
<dbReference type="VEuPathDB" id="FungiDB:EYZ11_013091"/>
<evidence type="ECO:0000313" key="1">
    <source>
        <dbReference type="EMBL" id="THC87463.1"/>
    </source>
</evidence>
<keyword evidence="2" id="KW-1185">Reference proteome</keyword>
<dbReference type="EMBL" id="SOSA01001195">
    <property type="protein sequence ID" value="THC87463.1"/>
    <property type="molecule type" value="Genomic_DNA"/>
</dbReference>
<accession>A0A4S3IYM0</accession>
<dbReference type="AlphaFoldDB" id="A0A4S3IYM0"/>
<protein>
    <submittedName>
        <fullName evidence="1">Uncharacterized protein</fullName>
    </submittedName>
</protein>
<comment type="caution">
    <text evidence="1">The sequence shown here is derived from an EMBL/GenBank/DDBJ whole genome shotgun (WGS) entry which is preliminary data.</text>
</comment>
<name>A0A4S3IYM0_9EURO</name>
<evidence type="ECO:0000313" key="2">
    <source>
        <dbReference type="Proteomes" id="UP000308092"/>
    </source>
</evidence>